<dbReference type="AlphaFoldDB" id="A0A9P7AC57"/>
<reference evidence="1" key="1">
    <citation type="journal article" date="2020" name="New Phytol.">
        <title>Comparative genomics reveals dynamic genome evolution in host specialist ectomycorrhizal fungi.</title>
        <authorList>
            <person name="Lofgren L.A."/>
            <person name="Nguyen N.H."/>
            <person name="Vilgalys R."/>
            <person name="Ruytinx J."/>
            <person name="Liao H.L."/>
            <person name="Branco S."/>
            <person name="Kuo A."/>
            <person name="LaButti K."/>
            <person name="Lipzen A."/>
            <person name="Andreopoulos W."/>
            <person name="Pangilinan J."/>
            <person name="Riley R."/>
            <person name="Hundley H."/>
            <person name="Na H."/>
            <person name="Barry K."/>
            <person name="Grigoriev I.V."/>
            <person name="Stajich J.E."/>
            <person name="Kennedy P.G."/>
        </authorList>
    </citation>
    <scope>NUCLEOTIDE SEQUENCE</scope>
    <source>
        <strain evidence="1">S12</strain>
    </source>
</reference>
<dbReference type="EMBL" id="JABBWE010000093">
    <property type="protein sequence ID" value="KAG1786399.1"/>
    <property type="molecule type" value="Genomic_DNA"/>
</dbReference>
<proteinExistence type="predicted"/>
<keyword evidence="2" id="KW-1185">Reference proteome</keyword>
<sequence length="179" mass="20689">MESVEAGGLFAMILRYIRPLKSFATSCTTLTLQHRFQLHPIKQRHHHEDHITRRFADWYKQSHFRDKFDIHPCVYLTFLRIVGWFHKDIFSNSNSPTGFNKGINFLQVTLEHDLQTILRNGSDASIGNMSPPRRCILLHPVPFYVIHVLPLMATSFSCLSMLKLLRPEFAQLLTPSDGG</sequence>
<gene>
    <name evidence="1" type="ORF">HD556DRAFT_1449781</name>
</gene>
<evidence type="ECO:0000313" key="1">
    <source>
        <dbReference type="EMBL" id="KAG1786399.1"/>
    </source>
</evidence>
<accession>A0A9P7AC57</accession>
<organism evidence="1 2">
    <name type="scientific">Suillus plorans</name>
    <dbReference type="NCBI Taxonomy" id="116603"/>
    <lineage>
        <taxon>Eukaryota</taxon>
        <taxon>Fungi</taxon>
        <taxon>Dikarya</taxon>
        <taxon>Basidiomycota</taxon>
        <taxon>Agaricomycotina</taxon>
        <taxon>Agaricomycetes</taxon>
        <taxon>Agaricomycetidae</taxon>
        <taxon>Boletales</taxon>
        <taxon>Suillineae</taxon>
        <taxon>Suillaceae</taxon>
        <taxon>Suillus</taxon>
    </lineage>
</organism>
<dbReference type="Proteomes" id="UP000719766">
    <property type="component" value="Unassembled WGS sequence"/>
</dbReference>
<name>A0A9P7AC57_9AGAM</name>
<dbReference type="OrthoDB" id="2690185at2759"/>
<protein>
    <submittedName>
        <fullName evidence="1">Uncharacterized protein</fullName>
    </submittedName>
</protein>
<evidence type="ECO:0000313" key="2">
    <source>
        <dbReference type="Proteomes" id="UP000719766"/>
    </source>
</evidence>
<dbReference type="GeneID" id="64601410"/>
<comment type="caution">
    <text evidence="1">The sequence shown here is derived from an EMBL/GenBank/DDBJ whole genome shotgun (WGS) entry which is preliminary data.</text>
</comment>
<dbReference type="RefSeq" id="XP_041153853.1">
    <property type="nucleotide sequence ID" value="XM_041307646.1"/>
</dbReference>